<keyword evidence="4 10" id="KW-0808">Transferase</keyword>
<proteinExistence type="predicted"/>
<feature type="transmembrane region" description="Helical" evidence="8">
    <location>
        <begin position="108"/>
        <end position="128"/>
    </location>
</feature>
<sequence>MTYAKMNEKFERFPKLDLLIFAFGFLKLLIHLIALNAYGLHADELYYIELSKDFAWGFLDISPFVTWIGKLSSILFGSSVISWRIFPCLFSAFTVILTGYIAKNLGGGKLAVVIACSAIICSPSFLATSYLLQPVVFDEFFWTLLAFAIIAFQKTKKESFLYLASAALAFGMLNKYTILIYAVSLGCAALLLNPSSFQAAFKRFLKPALLFLLILAPNIIWQWLHSFPIFHYSTIVGKGSFSFEPGDYLFQLFFFHGASVAVWSAGFVFLLFYQKKRDPLLIWPISFLFVILILAVLKGKLYYGLGIFPLFFAAGGYCWAILIDKLKLTRQIAFVATLYVFAIISLPVVIPVLSISKCKKYLSDVVSITGFSRPLIWEDGTQGTIPQFFADMCGWELLAKKVNLAADHEHNLGSIVLTDNYAIAGGLKYYGGKEMPKVISVHNSFLLNSPEELKSESIIYLSKEQPNKVQNLAKNVKLLEILKIENSHLNGIHIYKFSGLTQEMKQKYIQDRYSFYPNLEKENKKRVYIKGNGNSFLWKIFN</sequence>
<dbReference type="GO" id="GO:0016757">
    <property type="term" value="F:glycosyltransferase activity"/>
    <property type="evidence" value="ECO:0007669"/>
    <property type="project" value="UniProtKB-KW"/>
</dbReference>
<reference evidence="11" key="1">
    <citation type="journal article" date="2019" name="Int. J. Syst. Evol. Microbiol.">
        <title>The Global Catalogue of Microorganisms (GCM) 10K type strain sequencing project: providing services to taxonomists for standard genome sequencing and annotation.</title>
        <authorList>
            <consortium name="The Broad Institute Genomics Platform"/>
            <consortium name="The Broad Institute Genome Sequencing Center for Infectious Disease"/>
            <person name="Wu L."/>
            <person name="Ma J."/>
        </authorList>
    </citation>
    <scope>NUCLEOTIDE SEQUENCE [LARGE SCALE GENOMIC DNA]</scope>
    <source>
        <strain evidence="11">CCM 8691</strain>
    </source>
</reference>
<feature type="domain" description="Glycosyltransferase RgtA/B/C/D-like" evidence="9">
    <location>
        <begin position="62"/>
        <end position="221"/>
    </location>
</feature>
<keyword evidence="7 8" id="KW-0472">Membrane</keyword>
<keyword evidence="2" id="KW-1003">Cell membrane</keyword>
<feature type="transmembrane region" description="Helical" evidence="8">
    <location>
        <begin position="159"/>
        <end position="192"/>
    </location>
</feature>
<protein>
    <submittedName>
        <fullName evidence="10">ArnT family glycosyltransferase</fullName>
        <ecNumber evidence="10">2.4.-.-</ecNumber>
    </submittedName>
</protein>
<keyword evidence="5 8" id="KW-0812">Transmembrane</keyword>
<evidence type="ECO:0000313" key="11">
    <source>
        <dbReference type="Proteomes" id="UP001595789"/>
    </source>
</evidence>
<keyword evidence="3 10" id="KW-0328">Glycosyltransferase</keyword>
<name>A0ABV8PAT8_9SPHI</name>
<evidence type="ECO:0000313" key="10">
    <source>
        <dbReference type="EMBL" id="MFC4211267.1"/>
    </source>
</evidence>
<comment type="caution">
    <text evidence="10">The sequence shown here is derived from an EMBL/GenBank/DDBJ whole genome shotgun (WGS) entry which is preliminary data.</text>
</comment>
<gene>
    <name evidence="10" type="ORF">ACFOWA_08755</name>
</gene>
<dbReference type="Pfam" id="PF13231">
    <property type="entry name" value="PMT_2"/>
    <property type="match status" value="1"/>
</dbReference>
<dbReference type="EMBL" id="JBHSBW010000007">
    <property type="protein sequence ID" value="MFC4211267.1"/>
    <property type="molecule type" value="Genomic_DNA"/>
</dbReference>
<feature type="transmembrane region" description="Helical" evidence="8">
    <location>
        <begin position="54"/>
        <end position="76"/>
    </location>
</feature>
<feature type="transmembrane region" description="Helical" evidence="8">
    <location>
        <begin position="204"/>
        <end position="224"/>
    </location>
</feature>
<evidence type="ECO:0000256" key="8">
    <source>
        <dbReference type="SAM" id="Phobius"/>
    </source>
</evidence>
<feature type="transmembrane region" description="Helical" evidence="8">
    <location>
        <begin position="83"/>
        <end position="102"/>
    </location>
</feature>
<dbReference type="PANTHER" id="PTHR33908:SF11">
    <property type="entry name" value="MEMBRANE PROTEIN"/>
    <property type="match status" value="1"/>
</dbReference>
<feature type="transmembrane region" description="Helical" evidence="8">
    <location>
        <begin position="16"/>
        <end position="34"/>
    </location>
</feature>
<dbReference type="Proteomes" id="UP001595789">
    <property type="component" value="Unassembled WGS sequence"/>
</dbReference>
<dbReference type="RefSeq" id="WP_378984096.1">
    <property type="nucleotide sequence ID" value="NZ_JBHSBW010000007.1"/>
</dbReference>
<feature type="transmembrane region" description="Helical" evidence="8">
    <location>
        <begin position="248"/>
        <end position="273"/>
    </location>
</feature>
<keyword evidence="11" id="KW-1185">Reference proteome</keyword>
<evidence type="ECO:0000256" key="4">
    <source>
        <dbReference type="ARBA" id="ARBA00022679"/>
    </source>
</evidence>
<feature type="transmembrane region" description="Helical" evidence="8">
    <location>
        <begin position="280"/>
        <end position="297"/>
    </location>
</feature>
<comment type="subcellular location">
    <subcellularLocation>
        <location evidence="1">Cell membrane</location>
        <topology evidence="1">Multi-pass membrane protein</topology>
    </subcellularLocation>
</comment>
<feature type="transmembrane region" description="Helical" evidence="8">
    <location>
        <begin position="135"/>
        <end position="153"/>
    </location>
</feature>
<evidence type="ECO:0000259" key="9">
    <source>
        <dbReference type="Pfam" id="PF13231"/>
    </source>
</evidence>
<organism evidence="10 11">
    <name type="scientific">Pedobacter lithocola</name>
    <dbReference type="NCBI Taxonomy" id="1908239"/>
    <lineage>
        <taxon>Bacteria</taxon>
        <taxon>Pseudomonadati</taxon>
        <taxon>Bacteroidota</taxon>
        <taxon>Sphingobacteriia</taxon>
        <taxon>Sphingobacteriales</taxon>
        <taxon>Sphingobacteriaceae</taxon>
        <taxon>Pedobacter</taxon>
    </lineage>
</organism>
<dbReference type="EC" id="2.4.-.-" evidence="10"/>
<feature type="transmembrane region" description="Helical" evidence="8">
    <location>
        <begin position="303"/>
        <end position="323"/>
    </location>
</feature>
<keyword evidence="6 8" id="KW-1133">Transmembrane helix</keyword>
<accession>A0ABV8PAT8</accession>
<dbReference type="InterPro" id="IPR050297">
    <property type="entry name" value="LipidA_mod_glycosyltrf_83"/>
</dbReference>
<dbReference type="InterPro" id="IPR038731">
    <property type="entry name" value="RgtA/B/C-like"/>
</dbReference>
<evidence type="ECO:0000256" key="7">
    <source>
        <dbReference type="ARBA" id="ARBA00023136"/>
    </source>
</evidence>
<evidence type="ECO:0000256" key="5">
    <source>
        <dbReference type="ARBA" id="ARBA00022692"/>
    </source>
</evidence>
<evidence type="ECO:0000256" key="2">
    <source>
        <dbReference type="ARBA" id="ARBA00022475"/>
    </source>
</evidence>
<feature type="transmembrane region" description="Helical" evidence="8">
    <location>
        <begin position="332"/>
        <end position="353"/>
    </location>
</feature>
<evidence type="ECO:0000256" key="3">
    <source>
        <dbReference type="ARBA" id="ARBA00022676"/>
    </source>
</evidence>
<dbReference type="PANTHER" id="PTHR33908">
    <property type="entry name" value="MANNOSYLTRANSFERASE YKCB-RELATED"/>
    <property type="match status" value="1"/>
</dbReference>
<evidence type="ECO:0000256" key="1">
    <source>
        <dbReference type="ARBA" id="ARBA00004651"/>
    </source>
</evidence>
<evidence type="ECO:0000256" key="6">
    <source>
        <dbReference type="ARBA" id="ARBA00022989"/>
    </source>
</evidence>